<keyword evidence="2" id="KW-1185">Reference proteome</keyword>
<gene>
    <name evidence="1" type="ORF">L9F63_002380</name>
</gene>
<evidence type="ECO:0000313" key="1">
    <source>
        <dbReference type="EMBL" id="KAJ9591099.1"/>
    </source>
</evidence>
<evidence type="ECO:0000313" key="2">
    <source>
        <dbReference type="Proteomes" id="UP001233999"/>
    </source>
</evidence>
<dbReference type="Gene3D" id="2.30.42.10">
    <property type="match status" value="1"/>
</dbReference>
<reference evidence="1" key="1">
    <citation type="journal article" date="2023" name="IScience">
        <title>Live-bearing cockroach genome reveals convergent evolutionary mechanisms linked to viviparity in insects and beyond.</title>
        <authorList>
            <person name="Fouks B."/>
            <person name="Harrison M.C."/>
            <person name="Mikhailova A.A."/>
            <person name="Marchal E."/>
            <person name="English S."/>
            <person name="Carruthers M."/>
            <person name="Jennings E.C."/>
            <person name="Chiamaka E.L."/>
            <person name="Frigard R.A."/>
            <person name="Pippel M."/>
            <person name="Attardo G.M."/>
            <person name="Benoit J.B."/>
            <person name="Bornberg-Bauer E."/>
            <person name="Tobe S.S."/>
        </authorList>
    </citation>
    <scope>NUCLEOTIDE SEQUENCE</scope>
    <source>
        <strain evidence="1">Stay&amp;Tobe</strain>
    </source>
</reference>
<reference evidence="1" key="2">
    <citation type="submission" date="2023-05" db="EMBL/GenBank/DDBJ databases">
        <authorList>
            <person name="Fouks B."/>
        </authorList>
    </citation>
    <scope>NUCLEOTIDE SEQUENCE</scope>
    <source>
        <strain evidence="1">Stay&amp;Tobe</strain>
        <tissue evidence="1">Testes</tissue>
    </source>
</reference>
<accession>A0AAD8A245</accession>
<dbReference type="InterPro" id="IPR036034">
    <property type="entry name" value="PDZ_sf"/>
</dbReference>
<dbReference type="EMBL" id="JASPKZ010003887">
    <property type="protein sequence ID" value="KAJ9591099.1"/>
    <property type="molecule type" value="Genomic_DNA"/>
</dbReference>
<dbReference type="AlphaFoldDB" id="A0AAD8A245"/>
<comment type="caution">
    <text evidence="1">The sequence shown here is derived from an EMBL/GenBank/DDBJ whole genome shotgun (WGS) entry which is preliminary data.</text>
</comment>
<protein>
    <submittedName>
        <fullName evidence="1">Uncharacterized protein</fullName>
    </submittedName>
</protein>
<name>A0AAD8A245_DIPPU</name>
<sequence>MAQLISVKLSRFDASPWGFRLQGGKDFGAPLLIQKDMSRNFCRIILKNYKFNARSRIFNFTAHLNTLLSHMTLLCLFM</sequence>
<dbReference type="Proteomes" id="UP001233999">
    <property type="component" value="Unassembled WGS sequence"/>
</dbReference>
<proteinExistence type="predicted"/>
<feature type="non-terminal residue" evidence="1">
    <location>
        <position position="78"/>
    </location>
</feature>
<organism evidence="1 2">
    <name type="scientific">Diploptera punctata</name>
    <name type="common">Pacific beetle cockroach</name>
    <dbReference type="NCBI Taxonomy" id="6984"/>
    <lineage>
        <taxon>Eukaryota</taxon>
        <taxon>Metazoa</taxon>
        <taxon>Ecdysozoa</taxon>
        <taxon>Arthropoda</taxon>
        <taxon>Hexapoda</taxon>
        <taxon>Insecta</taxon>
        <taxon>Pterygota</taxon>
        <taxon>Neoptera</taxon>
        <taxon>Polyneoptera</taxon>
        <taxon>Dictyoptera</taxon>
        <taxon>Blattodea</taxon>
        <taxon>Blaberoidea</taxon>
        <taxon>Blaberidae</taxon>
        <taxon>Diplopterinae</taxon>
        <taxon>Diploptera</taxon>
    </lineage>
</organism>